<reference evidence="1 2" key="1">
    <citation type="submission" date="2024-01" db="EMBL/GenBank/DDBJ databases">
        <title>Genome assemblies of Stephania.</title>
        <authorList>
            <person name="Yang L."/>
        </authorList>
    </citation>
    <scope>NUCLEOTIDE SEQUENCE [LARGE SCALE GENOMIC DNA]</scope>
    <source>
        <strain evidence="1">YNDBR</strain>
        <tissue evidence="1">Leaf</tissue>
    </source>
</reference>
<dbReference type="EMBL" id="JBBNAF010000010">
    <property type="protein sequence ID" value="KAK9107273.1"/>
    <property type="molecule type" value="Genomic_DNA"/>
</dbReference>
<protein>
    <submittedName>
        <fullName evidence="1">Uncharacterized protein</fullName>
    </submittedName>
</protein>
<dbReference type="AlphaFoldDB" id="A0AAP0FMC1"/>
<name>A0AAP0FMC1_9MAGN</name>
<proteinExistence type="predicted"/>
<accession>A0AAP0FMC1</accession>
<gene>
    <name evidence="1" type="ORF">Syun_023284</name>
</gene>
<comment type="caution">
    <text evidence="1">The sequence shown here is derived from an EMBL/GenBank/DDBJ whole genome shotgun (WGS) entry which is preliminary data.</text>
</comment>
<organism evidence="1 2">
    <name type="scientific">Stephania yunnanensis</name>
    <dbReference type="NCBI Taxonomy" id="152371"/>
    <lineage>
        <taxon>Eukaryota</taxon>
        <taxon>Viridiplantae</taxon>
        <taxon>Streptophyta</taxon>
        <taxon>Embryophyta</taxon>
        <taxon>Tracheophyta</taxon>
        <taxon>Spermatophyta</taxon>
        <taxon>Magnoliopsida</taxon>
        <taxon>Ranunculales</taxon>
        <taxon>Menispermaceae</taxon>
        <taxon>Menispermoideae</taxon>
        <taxon>Cissampelideae</taxon>
        <taxon>Stephania</taxon>
    </lineage>
</organism>
<dbReference type="Proteomes" id="UP001420932">
    <property type="component" value="Unassembled WGS sequence"/>
</dbReference>
<keyword evidence="2" id="KW-1185">Reference proteome</keyword>
<evidence type="ECO:0000313" key="1">
    <source>
        <dbReference type="EMBL" id="KAK9107273.1"/>
    </source>
</evidence>
<evidence type="ECO:0000313" key="2">
    <source>
        <dbReference type="Proteomes" id="UP001420932"/>
    </source>
</evidence>
<sequence length="63" mass="7251">MWTLGGADDVRVSESVRAHASEYQPHSRHRHIQCDGLEMMDMFQLEWDFNVSAWAYGQPGIAE</sequence>